<comment type="caution">
    <text evidence="2">The sequence shown here is derived from an EMBL/GenBank/DDBJ whole genome shotgun (WGS) entry which is preliminary data.</text>
</comment>
<feature type="region of interest" description="Disordered" evidence="1">
    <location>
        <begin position="51"/>
        <end position="118"/>
    </location>
</feature>
<feature type="compositionally biased region" description="Low complexity" evidence="1">
    <location>
        <begin position="82"/>
        <end position="95"/>
    </location>
</feature>
<dbReference type="Proteomes" id="UP001595075">
    <property type="component" value="Unassembled WGS sequence"/>
</dbReference>
<feature type="compositionally biased region" description="Polar residues" evidence="1">
    <location>
        <begin position="96"/>
        <end position="111"/>
    </location>
</feature>
<gene>
    <name evidence="2" type="ORF">VTL71DRAFT_13022</name>
</gene>
<feature type="region of interest" description="Disordered" evidence="1">
    <location>
        <begin position="138"/>
        <end position="194"/>
    </location>
</feature>
<feature type="compositionally biased region" description="Basic and acidic residues" evidence="1">
    <location>
        <begin position="157"/>
        <end position="194"/>
    </location>
</feature>
<reference evidence="2 3" key="1">
    <citation type="journal article" date="2024" name="Commun. Biol.">
        <title>Comparative genomic analysis of thermophilic fungi reveals convergent evolutionary adaptations and gene losses.</title>
        <authorList>
            <person name="Steindorff A.S."/>
            <person name="Aguilar-Pontes M.V."/>
            <person name="Robinson A.J."/>
            <person name="Andreopoulos B."/>
            <person name="LaButti K."/>
            <person name="Kuo A."/>
            <person name="Mondo S."/>
            <person name="Riley R."/>
            <person name="Otillar R."/>
            <person name="Haridas S."/>
            <person name="Lipzen A."/>
            <person name="Grimwood J."/>
            <person name="Schmutz J."/>
            <person name="Clum A."/>
            <person name="Reid I.D."/>
            <person name="Moisan M.C."/>
            <person name="Butler G."/>
            <person name="Nguyen T.T.M."/>
            <person name="Dewar K."/>
            <person name="Conant G."/>
            <person name="Drula E."/>
            <person name="Henrissat B."/>
            <person name="Hansel C."/>
            <person name="Singer S."/>
            <person name="Hutchinson M.I."/>
            <person name="de Vries R.P."/>
            <person name="Natvig D.O."/>
            <person name="Powell A.J."/>
            <person name="Tsang A."/>
            <person name="Grigoriev I.V."/>
        </authorList>
    </citation>
    <scope>NUCLEOTIDE SEQUENCE [LARGE SCALE GENOMIC DNA]</scope>
    <source>
        <strain evidence="2 3">CBS 494.80</strain>
    </source>
</reference>
<protein>
    <submittedName>
        <fullName evidence="2">Uncharacterized protein</fullName>
    </submittedName>
</protein>
<feature type="compositionally biased region" description="Polar residues" evidence="1">
    <location>
        <begin position="51"/>
        <end position="69"/>
    </location>
</feature>
<organism evidence="2 3">
    <name type="scientific">Oculimacula yallundae</name>
    <dbReference type="NCBI Taxonomy" id="86028"/>
    <lineage>
        <taxon>Eukaryota</taxon>
        <taxon>Fungi</taxon>
        <taxon>Dikarya</taxon>
        <taxon>Ascomycota</taxon>
        <taxon>Pezizomycotina</taxon>
        <taxon>Leotiomycetes</taxon>
        <taxon>Helotiales</taxon>
        <taxon>Ploettnerulaceae</taxon>
        <taxon>Oculimacula</taxon>
    </lineage>
</organism>
<accession>A0ABR4CPS8</accession>
<name>A0ABR4CPS8_9HELO</name>
<evidence type="ECO:0000313" key="2">
    <source>
        <dbReference type="EMBL" id="KAL2071787.1"/>
    </source>
</evidence>
<evidence type="ECO:0000313" key="3">
    <source>
        <dbReference type="Proteomes" id="UP001595075"/>
    </source>
</evidence>
<dbReference type="EMBL" id="JAZHXI010000005">
    <property type="protein sequence ID" value="KAL2071787.1"/>
    <property type="molecule type" value="Genomic_DNA"/>
</dbReference>
<sequence>MGGHKLCQKSSTVREDEFGKTKQVMLFEMTTWSMSHTFGAVAMTKFPSSDQVAGQDQAAANQKSTTYTLLSRPWPQAPPNSPSSSSSTHFHPNTSLETQPYTSSSPFTSQPDKTKLPSPMDRWLAEFTAESPYNAISSFENSTFEQGQGQRQKKCGKGGEKAVGGEKMERGNGEHKSVGDNWSMERNDGSERWM</sequence>
<keyword evidence="3" id="KW-1185">Reference proteome</keyword>
<proteinExistence type="predicted"/>
<evidence type="ECO:0000256" key="1">
    <source>
        <dbReference type="SAM" id="MobiDB-lite"/>
    </source>
</evidence>